<dbReference type="EMBL" id="CAFBQW010000106">
    <property type="protein sequence ID" value="CAB5066730.1"/>
    <property type="molecule type" value="Genomic_DNA"/>
</dbReference>
<feature type="compositionally biased region" description="Pro residues" evidence="1">
    <location>
        <begin position="35"/>
        <end position="59"/>
    </location>
</feature>
<feature type="compositionally biased region" description="Polar residues" evidence="1">
    <location>
        <begin position="107"/>
        <end position="117"/>
    </location>
</feature>
<sequence length="283" mass="29446">MNRCPSCDSEVTGPFCSKCGTKNSQSEPTVSVPTVPAPAPGPYAVPSPQPMAPNLPPSSQPGYGPGQGLPPSGGSSSSGRIAAISAAATLAVIVIIGGAFLIGRSGGTSPDKTSATATGLEEPPTTTSTTAAPATTTSAVTVPVPAPPVTAAPIGDVRSAAPDLFCRDLKALGYSYSAAVDYWRLYGQPNRMDEDKNGIPCETVFSRSDVVAYWPSTVYNNSISYGLPSGLLCRDLESRGVGVYDALRYYIWEGYPSRMDADSNGIPCETVYPDAAEVWLYEF</sequence>
<proteinExistence type="predicted"/>
<feature type="compositionally biased region" description="Low complexity" evidence="1">
    <location>
        <begin position="69"/>
        <end position="79"/>
    </location>
</feature>
<gene>
    <name evidence="3" type="ORF">UFOPK2582_01088</name>
    <name evidence="4" type="ORF">UFOPK3914_01337</name>
    <name evidence="5" type="ORF">UFOPK4354_01036</name>
</gene>
<evidence type="ECO:0000313" key="5">
    <source>
        <dbReference type="EMBL" id="CAB5066730.1"/>
    </source>
</evidence>
<accession>A0A6J7UL97</accession>
<dbReference type="EMBL" id="CAFBOG010000130">
    <property type="protein sequence ID" value="CAB4986338.1"/>
    <property type="molecule type" value="Genomic_DNA"/>
</dbReference>
<evidence type="ECO:0000256" key="1">
    <source>
        <dbReference type="SAM" id="MobiDB-lite"/>
    </source>
</evidence>
<feature type="transmembrane region" description="Helical" evidence="2">
    <location>
        <begin position="81"/>
        <end position="102"/>
    </location>
</feature>
<feature type="compositionally biased region" description="Low complexity" evidence="1">
    <location>
        <begin position="123"/>
        <end position="143"/>
    </location>
</feature>
<feature type="region of interest" description="Disordered" evidence="1">
    <location>
        <begin position="1"/>
        <end position="79"/>
    </location>
</feature>
<dbReference type="AlphaFoldDB" id="A0A6J7UL97"/>
<keyword evidence="2" id="KW-1133">Transmembrane helix</keyword>
<organism evidence="5">
    <name type="scientific">freshwater metagenome</name>
    <dbReference type="NCBI Taxonomy" id="449393"/>
    <lineage>
        <taxon>unclassified sequences</taxon>
        <taxon>metagenomes</taxon>
        <taxon>ecological metagenomes</taxon>
    </lineage>
</organism>
<keyword evidence="2" id="KW-0472">Membrane</keyword>
<evidence type="ECO:0000256" key="2">
    <source>
        <dbReference type="SAM" id="Phobius"/>
    </source>
</evidence>
<keyword evidence="2" id="KW-0812">Transmembrane</keyword>
<protein>
    <submittedName>
        <fullName evidence="5">Unannotated protein</fullName>
    </submittedName>
</protein>
<feature type="region of interest" description="Disordered" evidence="1">
    <location>
        <begin position="105"/>
        <end position="144"/>
    </location>
</feature>
<evidence type="ECO:0000313" key="4">
    <source>
        <dbReference type="EMBL" id="CAB4986338.1"/>
    </source>
</evidence>
<name>A0A6J7UL97_9ZZZZ</name>
<evidence type="ECO:0000313" key="3">
    <source>
        <dbReference type="EMBL" id="CAB4704144.1"/>
    </source>
</evidence>
<dbReference type="EMBL" id="CAEZXS010000128">
    <property type="protein sequence ID" value="CAB4704144.1"/>
    <property type="molecule type" value="Genomic_DNA"/>
</dbReference>
<reference evidence="5" key="1">
    <citation type="submission" date="2020-05" db="EMBL/GenBank/DDBJ databases">
        <authorList>
            <person name="Chiriac C."/>
            <person name="Salcher M."/>
            <person name="Ghai R."/>
            <person name="Kavagutti S V."/>
        </authorList>
    </citation>
    <scope>NUCLEOTIDE SEQUENCE</scope>
</reference>
<feature type="compositionally biased region" description="Low complexity" evidence="1">
    <location>
        <begin position="24"/>
        <end position="34"/>
    </location>
</feature>